<gene>
    <name evidence="9" type="ORF">WG901_20040</name>
</gene>
<keyword evidence="4" id="KW-0274">FAD</keyword>
<evidence type="ECO:0000256" key="2">
    <source>
        <dbReference type="ARBA" id="ARBA00010790"/>
    </source>
</evidence>
<sequence>MDRKTFKTGETVDFIVVGSGSSGGIMARELARAGNSVVVMEQGPRMEAHEFEHDELKYRQLSGITNNPATNPQTFRRDADQKAERTAGRNPLTYARVVGGSSTHFNANFWRLHEIDFIEGSRFGSIEGASLVDWPITYAELEPYYTKVEWEVGVSGLAGASPFDPWRSKPYPMPPLPVKSSGVLFERGARKLGLHPFPAPMAINSVTYRDRPACAQCGLCGGFACEVMAKSSSVWTVIPEAEATGRCEVRPETYVFRIGMNKAGRATGVYYYDGDRKEQFQNARAVVVCANGAETPKLLLNSATNGFEQGLANSSGAVGRYLMFNKGGGAQARFEHPLNEYKGANVTRIMHDFYDSDPKRGFYGGGGFDARSGGPLTWGQSVPNGTPTWGPEFKEYLESYTYWMNCSGHGTSLAQATNRVDIDPELKDDWGVPAIRVTYKDHPDDVKHAKWQVERAVEIMDAAGAKQIVPGEIGEASGGVHLLGTCRMGNDPDTSVIDKYHRAHDVKNLFLCDGSSMVTSGRGQPTQTIEALAFRAADHIAKFARAGEI</sequence>
<feature type="region of interest" description="Disordered" evidence="6">
    <location>
        <begin position="63"/>
        <end position="85"/>
    </location>
</feature>
<dbReference type="InterPro" id="IPR007867">
    <property type="entry name" value="GMC_OxRtase_C"/>
</dbReference>
<protein>
    <submittedName>
        <fullName evidence="9">GMC family oxidoreductase</fullName>
    </submittedName>
</protein>
<evidence type="ECO:0000256" key="3">
    <source>
        <dbReference type="ARBA" id="ARBA00022630"/>
    </source>
</evidence>
<dbReference type="Pfam" id="PF00732">
    <property type="entry name" value="GMC_oxred_N"/>
    <property type="match status" value="1"/>
</dbReference>
<feature type="domain" description="Glucose-methanol-choline oxidoreductase C-terminal" evidence="8">
    <location>
        <begin position="415"/>
        <end position="533"/>
    </location>
</feature>
<evidence type="ECO:0000313" key="10">
    <source>
        <dbReference type="Proteomes" id="UP001361239"/>
    </source>
</evidence>
<comment type="cofactor">
    <cofactor evidence="1">
        <name>FAD</name>
        <dbReference type="ChEBI" id="CHEBI:57692"/>
    </cofactor>
</comment>
<dbReference type="RefSeq" id="WP_339588899.1">
    <property type="nucleotide sequence ID" value="NZ_JBBHJZ010000005.1"/>
</dbReference>
<dbReference type="SUPFAM" id="SSF54373">
    <property type="entry name" value="FAD-linked reductases, C-terminal domain"/>
    <property type="match status" value="1"/>
</dbReference>
<evidence type="ECO:0000259" key="8">
    <source>
        <dbReference type="Pfam" id="PF05199"/>
    </source>
</evidence>
<comment type="similarity">
    <text evidence="2">Belongs to the GMC oxidoreductase family.</text>
</comment>
<dbReference type="Proteomes" id="UP001361239">
    <property type="component" value="Unassembled WGS sequence"/>
</dbReference>
<dbReference type="InterPro" id="IPR000172">
    <property type="entry name" value="GMC_OxRdtase_N"/>
</dbReference>
<reference evidence="9 10" key="1">
    <citation type="submission" date="2024-03" db="EMBL/GenBank/DDBJ databases">
        <authorList>
            <person name="Jo J.-H."/>
        </authorList>
    </citation>
    <scope>NUCLEOTIDE SEQUENCE [LARGE SCALE GENOMIC DNA]</scope>
    <source>
        <strain evidence="9 10">PS1R-30</strain>
    </source>
</reference>
<evidence type="ECO:0000313" key="9">
    <source>
        <dbReference type="EMBL" id="MEJ5978955.1"/>
    </source>
</evidence>
<accession>A0ABU8S0V0</accession>
<evidence type="ECO:0000259" key="7">
    <source>
        <dbReference type="Pfam" id="PF00732"/>
    </source>
</evidence>
<evidence type="ECO:0000256" key="6">
    <source>
        <dbReference type="SAM" id="MobiDB-lite"/>
    </source>
</evidence>
<dbReference type="PANTHER" id="PTHR42784:SF1">
    <property type="entry name" value="PYRANOSE 2-OXIDASE"/>
    <property type="match status" value="1"/>
</dbReference>
<name>A0ABU8S0V0_9SPHN</name>
<keyword evidence="5" id="KW-0560">Oxidoreductase</keyword>
<feature type="compositionally biased region" description="Basic and acidic residues" evidence="6">
    <location>
        <begin position="75"/>
        <end position="85"/>
    </location>
</feature>
<dbReference type="InterPro" id="IPR036188">
    <property type="entry name" value="FAD/NAD-bd_sf"/>
</dbReference>
<evidence type="ECO:0000256" key="5">
    <source>
        <dbReference type="ARBA" id="ARBA00023002"/>
    </source>
</evidence>
<organism evidence="9 10">
    <name type="scientific">Novosphingobium anseongense</name>
    <dbReference type="NCBI Taxonomy" id="3133436"/>
    <lineage>
        <taxon>Bacteria</taxon>
        <taxon>Pseudomonadati</taxon>
        <taxon>Pseudomonadota</taxon>
        <taxon>Alphaproteobacteria</taxon>
        <taxon>Sphingomonadales</taxon>
        <taxon>Sphingomonadaceae</taxon>
        <taxon>Novosphingobium</taxon>
    </lineage>
</organism>
<comment type="caution">
    <text evidence="9">The sequence shown here is derived from an EMBL/GenBank/DDBJ whole genome shotgun (WGS) entry which is preliminary data.</text>
</comment>
<feature type="domain" description="Glucose-methanol-choline oxidoreductase N-terminal" evidence="7">
    <location>
        <begin position="205"/>
        <end position="304"/>
    </location>
</feature>
<keyword evidence="10" id="KW-1185">Reference proteome</keyword>
<dbReference type="InterPro" id="IPR051473">
    <property type="entry name" value="P2Ox-like"/>
</dbReference>
<evidence type="ECO:0000256" key="4">
    <source>
        <dbReference type="ARBA" id="ARBA00022827"/>
    </source>
</evidence>
<keyword evidence="3" id="KW-0285">Flavoprotein</keyword>
<dbReference type="PANTHER" id="PTHR42784">
    <property type="entry name" value="PYRANOSE 2-OXIDASE"/>
    <property type="match status" value="1"/>
</dbReference>
<dbReference type="EMBL" id="JBBHJZ010000005">
    <property type="protein sequence ID" value="MEJ5978955.1"/>
    <property type="molecule type" value="Genomic_DNA"/>
</dbReference>
<dbReference type="Pfam" id="PF05199">
    <property type="entry name" value="GMC_oxred_C"/>
    <property type="match status" value="1"/>
</dbReference>
<dbReference type="Gene3D" id="3.50.50.60">
    <property type="entry name" value="FAD/NAD(P)-binding domain"/>
    <property type="match status" value="2"/>
</dbReference>
<dbReference type="SUPFAM" id="SSF51905">
    <property type="entry name" value="FAD/NAD(P)-binding domain"/>
    <property type="match status" value="1"/>
</dbReference>
<evidence type="ECO:0000256" key="1">
    <source>
        <dbReference type="ARBA" id="ARBA00001974"/>
    </source>
</evidence>
<feature type="compositionally biased region" description="Polar residues" evidence="6">
    <location>
        <begin position="63"/>
        <end position="74"/>
    </location>
</feature>
<proteinExistence type="inferred from homology"/>